<reference evidence="5" key="1">
    <citation type="journal article" date="2019" name="Int. J. Syst. Evol. Microbiol.">
        <title>The Global Catalogue of Microorganisms (GCM) 10K type strain sequencing project: providing services to taxonomists for standard genome sequencing and annotation.</title>
        <authorList>
            <consortium name="The Broad Institute Genomics Platform"/>
            <consortium name="The Broad Institute Genome Sequencing Center for Infectious Disease"/>
            <person name="Wu L."/>
            <person name="Ma J."/>
        </authorList>
    </citation>
    <scope>NUCLEOTIDE SEQUENCE [LARGE SCALE GENOMIC DNA]</scope>
    <source>
        <strain evidence="5">NBRC 109019</strain>
    </source>
</reference>
<dbReference type="Proteomes" id="UP001321477">
    <property type="component" value="Chromosome"/>
</dbReference>
<accession>A0ABN6Y843</accession>
<evidence type="ECO:0000259" key="3">
    <source>
        <dbReference type="Pfam" id="PF00884"/>
    </source>
</evidence>
<dbReference type="Gene3D" id="3.40.720.10">
    <property type="entry name" value="Alkaline Phosphatase, subunit A"/>
    <property type="match status" value="1"/>
</dbReference>
<evidence type="ECO:0000256" key="2">
    <source>
        <dbReference type="ARBA" id="ARBA00022801"/>
    </source>
</evidence>
<dbReference type="PANTHER" id="PTHR42693:SF53">
    <property type="entry name" value="ENDO-4-O-SULFATASE"/>
    <property type="match status" value="1"/>
</dbReference>
<keyword evidence="2" id="KW-0378">Hydrolase</keyword>
<gene>
    <name evidence="4" type="ORF">GCM10025870_04390</name>
</gene>
<evidence type="ECO:0000313" key="5">
    <source>
        <dbReference type="Proteomes" id="UP001321477"/>
    </source>
</evidence>
<feature type="domain" description="Sulfatase N-terminal" evidence="3">
    <location>
        <begin position="2"/>
        <end position="318"/>
    </location>
</feature>
<organism evidence="4 5">
    <name type="scientific">Agromyces marinus</name>
    <dbReference type="NCBI Taxonomy" id="1389020"/>
    <lineage>
        <taxon>Bacteria</taxon>
        <taxon>Bacillati</taxon>
        <taxon>Actinomycetota</taxon>
        <taxon>Actinomycetes</taxon>
        <taxon>Micrococcales</taxon>
        <taxon>Microbacteriaceae</taxon>
        <taxon>Agromyces</taxon>
    </lineage>
</organism>
<name>A0ABN6Y843_9MICO</name>
<dbReference type="InterPro" id="IPR000917">
    <property type="entry name" value="Sulfatase_N"/>
</dbReference>
<protein>
    <submittedName>
        <fullName evidence="4">Sulfatase</fullName>
    </submittedName>
</protein>
<dbReference type="Pfam" id="PF00884">
    <property type="entry name" value="Sulfatase"/>
    <property type="match status" value="1"/>
</dbReference>
<keyword evidence="5" id="KW-1185">Reference proteome</keyword>
<dbReference type="InterPro" id="IPR050738">
    <property type="entry name" value="Sulfatase"/>
</dbReference>
<proteinExistence type="inferred from homology"/>
<evidence type="ECO:0000313" key="4">
    <source>
        <dbReference type="EMBL" id="BDZ53366.1"/>
    </source>
</evidence>
<comment type="similarity">
    <text evidence="1">Belongs to the sulfatase family.</text>
</comment>
<dbReference type="PANTHER" id="PTHR42693">
    <property type="entry name" value="ARYLSULFATASE FAMILY MEMBER"/>
    <property type="match status" value="1"/>
</dbReference>
<dbReference type="EMBL" id="AP027734">
    <property type="protein sequence ID" value="BDZ53366.1"/>
    <property type="molecule type" value="Genomic_DNA"/>
</dbReference>
<sequence length="476" mass="53962">MFIFSDQQSRDMLGAYGLSDVKTPHLDRLAERGLLFDHAVSNSPVCTPARSMLISGVHPLWNNCFTNDRRLATDLGDSFAEVTRRHGYRNGYVGKWHLYGGDRNRPIPAGPDRHGFDDEFLSNNCAVNYDPDNSFFWDGDEKVHFGCWEVEGQTDQALRFIENQSVDDPFTLFVSYHAPHNHNGGDDAKYTSFDAPDEFKDLYDPDALTLRPTVPVNERTRLMTQGYLALCSEVDANVGRVIAALDERGVRENTIIVYTSDHGETFGAFNNHWHKSSPEDVSARVPLIMSIPGQVRARTSELIVGTIDLMPTLLGLMGLDVPEHVHGKDLSAAIRDEDDDVVESAPLFYFTTPWRGVYTKEWTYSTENIDRTDGSEPHAESDVGRTVLLRRMDTLFRRSDDTHQLDNHFGRIPLPGVPGTAEVQARLHAKLEEWLAYFEDPFPNQRELWTYVVSETTPPIHRMREMSPLIRGPLPR</sequence>
<dbReference type="InterPro" id="IPR017850">
    <property type="entry name" value="Alkaline_phosphatase_core_sf"/>
</dbReference>
<dbReference type="SUPFAM" id="SSF53649">
    <property type="entry name" value="Alkaline phosphatase-like"/>
    <property type="match status" value="1"/>
</dbReference>
<evidence type="ECO:0000256" key="1">
    <source>
        <dbReference type="ARBA" id="ARBA00008779"/>
    </source>
</evidence>